<evidence type="ECO:0008006" key="3">
    <source>
        <dbReference type="Google" id="ProtNLM"/>
    </source>
</evidence>
<sequence>MLFDPRTFVSQVADLHAQAVARWHNQPLDNPYTGVMAVVCQQHQFNFQLWHEEDIARDPDVGDDRIAQVKRAIDGFNQQRNDWIERIDETFIQMLTTGGVCSKADARLNTETPGSAVDRLSIMTLRIYHLREELDRDDIDDLHIAKVQEKLRRCGVQHADLSQSLSELLLAIFSGEKILKVYRQMKMYNDPTLNPQLYRKAG</sequence>
<dbReference type="AlphaFoldDB" id="A0A5C5VGZ9"/>
<proteinExistence type="predicted"/>
<comment type="caution">
    <text evidence="1">The sequence shown here is derived from an EMBL/GenBank/DDBJ whole genome shotgun (WGS) entry which is preliminary data.</text>
</comment>
<dbReference type="Proteomes" id="UP000316714">
    <property type="component" value="Unassembled WGS sequence"/>
</dbReference>
<reference evidence="1 2" key="1">
    <citation type="submission" date="2019-02" db="EMBL/GenBank/DDBJ databases">
        <title>Deep-cultivation of Planctomycetes and their phenomic and genomic characterization uncovers novel biology.</title>
        <authorList>
            <person name="Wiegand S."/>
            <person name="Jogler M."/>
            <person name="Boedeker C."/>
            <person name="Pinto D."/>
            <person name="Vollmers J."/>
            <person name="Rivas-Marin E."/>
            <person name="Kohn T."/>
            <person name="Peeters S.H."/>
            <person name="Heuer A."/>
            <person name="Rast P."/>
            <person name="Oberbeckmann S."/>
            <person name="Bunk B."/>
            <person name="Jeske O."/>
            <person name="Meyerdierks A."/>
            <person name="Storesund J.E."/>
            <person name="Kallscheuer N."/>
            <person name="Luecker S."/>
            <person name="Lage O.M."/>
            <person name="Pohl T."/>
            <person name="Merkel B.J."/>
            <person name="Hornburger P."/>
            <person name="Mueller R.-W."/>
            <person name="Bruemmer F."/>
            <person name="Labrenz M."/>
            <person name="Spormann A.M."/>
            <person name="Op Den Camp H."/>
            <person name="Overmann J."/>
            <person name="Amann R."/>
            <person name="Jetten M.S.M."/>
            <person name="Mascher T."/>
            <person name="Medema M.H."/>
            <person name="Devos D.P."/>
            <person name="Kaster A.-K."/>
            <person name="Ovreas L."/>
            <person name="Rohde M."/>
            <person name="Galperin M.Y."/>
            <person name="Jogler C."/>
        </authorList>
    </citation>
    <scope>NUCLEOTIDE SEQUENCE [LARGE SCALE GENOMIC DNA]</scope>
    <source>
        <strain evidence="1 2">KOR34</strain>
    </source>
</reference>
<keyword evidence="2" id="KW-1185">Reference proteome</keyword>
<dbReference type="OrthoDB" id="9805817at2"/>
<name>A0A5C5VGZ9_9BACT</name>
<dbReference type="InterPro" id="IPR025350">
    <property type="entry name" value="DUF4254"/>
</dbReference>
<organism evidence="1 2">
    <name type="scientific">Posidoniimonas corsicana</name>
    <dbReference type="NCBI Taxonomy" id="1938618"/>
    <lineage>
        <taxon>Bacteria</taxon>
        <taxon>Pseudomonadati</taxon>
        <taxon>Planctomycetota</taxon>
        <taxon>Planctomycetia</taxon>
        <taxon>Pirellulales</taxon>
        <taxon>Lacipirellulaceae</taxon>
        <taxon>Posidoniimonas</taxon>
    </lineage>
</organism>
<dbReference type="RefSeq" id="WP_146564722.1">
    <property type="nucleotide sequence ID" value="NZ_SIHJ01000001.1"/>
</dbReference>
<gene>
    <name evidence="1" type="ORF">KOR34_23310</name>
</gene>
<evidence type="ECO:0000313" key="2">
    <source>
        <dbReference type="Proteomes" id="UP000316714"/>
    </source>
</evidence>
<protein>
    <recommendedName>
        <fullName evidence="3">DUF4254 domain-containing protein</fullName>
    </recommendedName>
</protein>
<dbReference type="Pfam" id="PF14063">
    <property type="entry name" value="DUF4254"/>
    <property type="match status" value="1"/>
</dbReference>
<evidence type="ECO:0000313" key="1">
    <source>
        <dbReference type="EMBL" id="TWT37381.1"/>
    </source>
</evidence>
<accession>A0A5C5VGZ9</accession>
<dbReference type="EMBL" id="SIHJ01000001">
    <property type="protein sequence ID" value="TWT37381.1"/>
    <property type="molecule type" value="Genomic_DNA"/>
</dbReference>